<feature type="transmembrane region" description="Helical" evidence="5">
    <location>
        <begin position="260"/>
        <end position="277"/>
    </location>
</feature>
<name>A2SI79_METPP</name>
<dbReference type="PANTHER" id="PTHR43483:SF3">
    <property type="entry name" value="MEMBRANE TRANSPORTER PROTEIN HI_0806-RELATED"/>
    <property type="match status" value="1"/>
</dbReference>
<evidence type="ECO:0000313" key="7">
    <source>
        <dbReference type="Proteomes" id="UP000000366"/>
    </source>
</evidence>
<organism evidence="6 7">
    <name type="scientific">Methylibium petroleiphilum (strain ATCC BAA-1232 / LMG 22953 / PM1)</name>
    <dbReference type="NCBI Taxonomy" id="420662"/>
    <lineage>
        <taxon>Bacteria</taxon>
        <taxon>Pseudomonadati</taxon>
        <taxon>Pseudomonadota</taxon>
        <taxon>Betaproteobacteria</taxon>
        <taxon>Burkholderiales</taxon>
        <taxon>Sphaerotilaceae</taxon>
        <taxon>Methylibium</taxon>
    </lineage>
</organism>
<dbReference type="Proteomes" id="UP000000366">
    <property type="component" value="Chromosome"/>
</dbReference>
<evidence type="ECO:0000313" key="6">
    <source>
        <dbReference type="EMBL" id="ABM95268.1"/>
    </source>
</evidence>
<gene>
    <name evidence="6" type="ordered locus">Mpe_A2312</name>
</gene>
<dbReference type="Pfam" id="PF01925">
    <property type="entry name" value="TauE"/>
    <property type="match status" value="1"/>
</dbReference>
<feature type="transmembrane region" description="Helical" evidence="5">
    <location>
        <begin position="62"/>
        <end position="84"/>
    </location>
</feature>
<dbReference type="GO" id="GO:0005886">
    <property type="term" value="C:plasma membrane"/>
    <property type="evidence" value="ECO:0007669"/>
    <property type="project" value="UniProtKB-SubCell"/>
</dbReference>
<dbReference type="InterPro" id="IPR002781">
    <property type="entry name" value="TM_pro_TauE-like"/>
</dbReference>
<keyword evidence="5" id="KW-1003">Cell membrane</keyword>
<keyword evidence="7" id="KW-1185">Reference proteome</keyword>
<comment type="similarity">
    <text evidence="5">Belongs to the 4-toluene sulfonate uptake permease (TSUP) (TC 2.A.102) family.</text>
</comment>
<accession>A2SI79</accession>
<dbReference type="PANTHER" id="PTHR43483">
    <property type="entry name" value="MEMBRANE TRANSPORTER PROTEIN HI_0806-RELATED"/>
    <property type="match status" value="1"/>
</dbReference>
<keyword evidence="4 5" id="KW-0472">Membrane</keyword>
<sequence length="282" mass="28647">MARGARAAAAGLMLLAWPLVVELLLLGAGAGFLAGLLGVGGGMVLVPFITLLLTLKGFPSDLIVKVAIATSLATICFTSLSSVRAHHARGAVRWDIVRRLAPGIVLGSLLGAQVAKALPSALLAGLFALFVGFSATQMLRGGKPTPARQLPPAPGLFGVGGVIGAVSALVGAGGAFMSVPFMTWCNVPIHNAVATSAALGVPIALAGTAGYIAAGWNLHGLPPGTLGFLYLPALLVVSTASVMTAPLGARTAHALDVQQLRRVFALLLYAISGYMFWRALQG</sequence>
<feature type="transmembrane region" description="Helical" evidence="5">
    <location>
        <begin position="7"/>
        <end position="26"/>
    </location>
</feature>
<evidence type="ECO:0000256" key="3">
    <source>
        <dbReference type="ARBA" id="ARBA00022989"/>
    </source>
</evidence>
<proteinExistence type="inferred from homology"/>
<keyword evidence="2 5" id="KW-0812">Transmembrane</keyword>
<feature type="transmembrane region" description="Helical" evidence="5">
    <location>
        <begin position="121"/>
        <end position="139"/>
    </location>
</feature>
<comment type="subcellular location">
    <subcellularLocation>
        <location evidence="5">Cell membrane</location>
        <topology evidence="5">Multi-pass membrane protein</topology>
    </subcellularLocation>
    <subcellularLocation>
        <location evidence="1">Membrane</location>
        <topology evidence="1">Multi-pass membrane protein</topology>
    </subcellularLocation>
</comment>
<dbReference type="EMBL" id="CP000555">
    <property type="protein sequence ID" value="ABM95268.1"/>
    <property type="molecule type" value="Genomic_DNA"/>
</dbReference>
<dbReference type="HOGENOM" id="CLU_045498_6_0_4"/>
<reference evidence="6 7" key="1">
    <citation type="journal article" date="2007" name="J. Bacteriol.">
        <title>Whole-genome analysis of the methyl tert-butyl ether-degrading beta-proteobacterium Methylibium petroleiphilum PM1.</title>
        <authorList>
            <person name="Kane S.R."/>
            <person name="Chakicherla A.Y."/>
            <person name="Chain P.S.G."/>
            <person name="Schmidt R."/>
            <person name="Shin M.W."/>
            <person name="Legler T.C."/>
            <person name="Scow K.M."/>
            <person name="Larimer F.W."/>
            <person name="Lucas S.M."/>
            <person name="Richardson P.M."/>
            <person name="Hristova K.R."/>
        </authorList>
    </citation>
    <scope>NUCLEOTIDE SEQUENCE [LARGE SCALE GENOMIC DNA]</scope>
    <source>
        <strain evidence="7">ATCC BAA-1232 / LMG 22953 / PM1</strain>
    </source>
</reference>
<feature type="transmembrane region" description="Helical" evidence="5">
    <location>
        <begin position="32"/>
        <end position="55"/>
    </location>
</feature>
<feature type="transmembrane region" description="Helical" evidence="5">
    <location>
        <begin position="228"/>
        <end position="248"/>
    </location>
</feature>
<feature type="transmembrane region" description="Helical" evidence="5">
    <location>
        <begin position="159"/>
        <end position="181"/>
    </location>
</feature>
<evidence type="ECO:0000256" key="4">
    <source>
        <dbReference type="ARBA" id="ARBA00023136"/>
    </source>
</evidence>
<protein>
    <recommendedName>
        <fullName evidence="5">Probable membrane transporter protein</fullName>
    </recommendedName>
</protein>
<dbReference type="eggNOG" id="COG0730">
    <property type="taxonomic scope" value="Bacteria"/>
</dbReference>
<evidence type="ECO:0000256" key="1">
    <source>
        <dbReference type="ARBA" id="ARBA00004141"/>
    </source>
</evidence>
<keyword evidence="3 5" id="KW-1133">Transmembrane helix</keyword>
<feature type="transmembrane region" description="Helical" evidence="5">
    <location>
        <begin position="193"/>
        <end position="216"/>
    </location>
</feature>
<evidence type="ECO:0000256" key="2">
    <source>
        <dbReference type="ARBA" id="ARBA00022692"/>
    </source>
</evidence>
<evidence type="ECO:0000256" key="5">
    <source>
        <dbReference type="RuleBase" id="RU363041"/>
    </source>
</evidence>
<dbReference type="KEGG" id="mpt:Mpe_A2312"/>
<dbReference type="AlphaFoldDB" id="A2SI79"/>